<feature type="transmembrane region" description="Helical" evidence="6">
    <location>
        <begin position="34"/>
        <end position="58"/>
    </location>
</feature>
<keyword evidence="5 6" id="KW-0472">Membrane</keyword>
<dbReference type="PANTHER" id="PTHR42770:SF11">
    <property type="entry name" value="INNER MEMBRANE TRANSPORT PROTEIN YBAT"/>
    <property type="match status" value="1"/>
</dbReference>
<dbReference type="GO" id="GO:0005886">
    <property type="term" value="C:plasma membrane"/>
    <property type="evidence" value="ECO:0007669"/>
    <property type="project" value="UniProtKB-SubCell"/>
</dbReference>
<dbReference type="GO" id="GO:0022857">
    <property type="term" value="F:transmembrane transporter activity"/>
    <property type="evidence" value="ECO:0007669"/>
    <property type="project" value="InterPro"/>
</dbReference>
<dbReference type="EMBL" id="WGGD01000005">
    <property type="protein sequence ID" value="MUN29396.1"/>
    <property type="molecule type" value="Genomic_DNA"/>
</dbReference>
<dbReference type="RefSeq" id="WP_054838393.1">
    <property type="nucleotide sequence ID" value="NZ_BBBY01000008.1"/>
</dbReference>
<dbReference type="AlphaFoldDB" id="A0A6A9QK51"/>
<evidence type="ECO:0000256" key="2">
    <source>
        <dbReference type="ARBA" id="ARBA00022475"/>
    </source>
</evidence>
<feature type="transmembrane region" description="Helical" evidence="6">
    <location>
        <begin position="360"/>
        <end position="379"/>
    </location>
</feature>
<protein>
    <submittedName>
        <fullName evidence="7">Amino acid permease</fullName>
    </submittedName>
</protein>
<comment type="caution">
    <text evidence="7">The sequence shown here is derived from an EMBL/GenBank/DDBJ whole genome shotgun (WGS) entry which is preliminary data.</text>
</comment>
<feature type="transmembrane region" description="Helical" evidence="6">
    <location>
        <begin position="416"/>
        <end position="432"/>
    </location>
</feature>
<keyword evidence="4 6" id="KW-1133">Transmembrane helix</keyword>
<name>A0A6A9QK51_SULME</name>
<proteinExistence type="predicted"/>
<keyword evidence="8" id="KW-1185">Reference proteome</keyword>
<organism evidence="7 8">
    <name type="scientific">Sulfuracidifex metallicus DSM 6482 = JCM 9184</name>
    <dbReference type="NCBI Taxonomy" id="523847"/>
    <lineage>
        <taxon>Archaea</taxon>
        <taxon>Thermoproteota</taxon>
        <taxon>Thermoprotei</taxon>
        <taxon>Sulfolobales</taxon>
        <taxon>Sulfolobaceae</taxon>
        <taxon>Sulfuracidifex</taxon>
    </lineage>
</organism>
<evidence type="ECO:0000256" key="6">
    <source>
        <dbReference type="SAM" id="Phobius"/>
    </source>
</evidence>
<evidence type="ECO:0000313" key="7">
    <source>
        <dbReference type="EMBL" id="MUN29396.1"/>
    </source>
</evidence>
<keyword evidence="2" id="KW-1003">Cell membrane</keyword>
<evidence type="ECO:0000256" key="3">
    <source>
        <dbReference type="ARBA" id="ARBA00022692"/>
    </source>
</evidence>
<evidence type="ECO:0000313" key="8">
    <source>
        <dbReference type="Proteomes" id="UP000470772"/>
    </source>
</evidence>
<feature type="transmembrane region" description="Helical" evidence="6">
    <location>
        <begin position="229"/>
        <end position="252"/>
    </location>
</feature>
<dbReference type="InterPro" id="IPR002293">
    <property type="entry name" value="AA/rel_permease1"/>
</dbReference>
<dbReference type="Proteomes" id="UP000470772">
    <property type="component" value="Unassembled WGS sequence"/>
</dbReference>
<comment type="subcellular location">
    <subcellularLocation>
        <location evidence="1">Cell membrane</location>
        <topology evidence="1">Multi-pass membrane protein</topology>
    </subcellularLocation>
</comment>
<evidence type="ECO:0000256" key="1">
    <source>
        <dbReference type="ARBA" id="ARBA00004651"/>
    </source>
</evidence>
<evidence type="ECO:0000256" key="5">
    <source>
        <dbReference type="ARBA" id="ARBA00023136"/>
    </source>
</evidence>
<reference evidence="7 8" key="1">
    <citation type="submission" date="2019-10" db="EMBL/GenBank/DDBJ databases">
        <title>Sequencing and Assembly of Multiple Reported Metal-Biooxidizing Members of the Extremely Thermoacidophilic Archaeal Family Sulfolobaceae.</title>
        <authorList>
            <person name="Counts J.A."/>
            <person name="Kelly R.M."/>
        </authorList>
    </citation>
    <scope>NUCLEOTIDE SEQUENCE [LARGE SCALE GENOMIC DNA]</scope>
    <source>
        <strain evidence="7 8">DSM 6482</strain>
    </source>
</reference>
<dbReference type="Gene3D" id="1.20.1740.10">
    <property type="entry name" value="Amino acid/polyamine transporter I"/>
    <property type="match status" value="1"/>
</dbReference>
<feature type="transmembrane region" description="Helical" evidence="6">
    <location>
        <begin position="91"/>
        <end position="112"/>
    </location>
</feature>
<sequence length="465" mass="50234">MTLAKSVLSFKENYGQAMAVTAPLGSVVSTSTAAIVYAGTSVVFTTLLSLLASALWIYTLTRYSRKIASAGGFYTYSFSAWRSKKLSFAEALTELFAYSMLNGVNAITNYLLVDIAFSIEGRSMPLWIGIVVIIGSVLYPTLISLTHIKKLMSYVVTMSATAEAVLLIVLFIISLHNGFHFNYMIPSKNLSMGDIATAFVLTTVSISGAGAATYLGEETKDPTKNVAKGMWLALIIGGISMFLGTYALVALWNGSLSTLSNSPQPLLYETVTYGSITMFIALVMSMNSLLSSNIGTTIGAARVLYNLAREKAAPKFFLKTNKEGEPLLATITVASITAIVTVVSIFTLGIALAFTEVSSVTGILWLLGRVFDGVGVPVFYWRIRELNVSSIIVPLVATSINVWGDFTSIISMDVNQAIILTSIAIITVIWYLKKARFGTPGRLVVDEKNEVIDVEEYLKKKVSAT</sequence>
<feature type="transmembrane region" description="Helical" evidence="6">
    <location>
        <begin position="386"/>
        <end position="404"/>
    </location>
</feature>
<feature type="transmembrane region" description="Helical" evidence="6">
    <location>
        <begin position="272"/>
        <end position="305"/>
    </location>
</feature>
<dbReference type="PANTHER" id="PTHR42770">
    <property type="entry name" value="AMINO ACID TRANSPORTER-RELATED"/>
    <property type="match status" value="1"/>
</dbReference>
<dbReference type="OrthoDB" id="36693at2157"/>
<feature type="transmembrane region" description="Helical" evidence="6">
    <location>
        <begin position="124"/>
        <end position="142"/>
    </location>
</feature>
<evidence type="ECO:0000256" key="4">
    <source>
        <dbReference type="ARBA" id="ARBA00022989"/>
    </source>
</evidence>
<feature type="transmembrane region" description="Helical" evidence="6">
    <location>
        <begin position="154"/>
        <end position="175"/>
    </location>
</feature>
<dbReference type="PIRSF" id="PIRSF006060">
    <property type="entry name" value="AA_transporter"/>
    <property type="match status" value="1"/>
</dbReference>
<keyword evidence="3 6" id="KW-0812">Transmembrane</keyword>
<feature type="transmembrane region" description="Helical" evidence="6">
    <location>
        <begin position="195"/>
        <end position="217"/>
    </location>
</feature>
<dbReference type="Pfam" id="PF13520">
    <property type="entry name" value="AA_permease_2"/>
    <property type="match status" value="1"/>
</dbReference>
<dbReference type="InterPro" id="IPR050367">
    <property type="entry name" value="APC_superfamily"/>
</dbReference>
<accession>A0A6A9QK51</accession>
<gene>
    <name evidence="7" type="ORF">GC250_08095</name>
</gene>
<feature type="transmembrane region" description="Helical" evidence="6">
    <location>
        <begin position="326"/>
        <end position="354"/>
    </location>
</feature>